<comment type="similarity">
    <text evidence="1">Belongs to the MurCDEF family. MurE subfamily.</text>
</comment>
<dbReference type="SUPFAM" id="SSF63418">
    <property type="entry name" value="MurE/MurF N-terminal domain"/>
    <property type="match status" value="1"/>
</dbReference>
<dbReference type="InterPro" id="IPR004101">
    <property type="entry name" value="Mur_ligase_C"/>
</dbReference>
<gene>
    <name evidence="5" type="ORF">LCGC14_0108850</name>
</gene>
<dbReference type="InterPro" id="IPR035911">
    <property type="entry name" value="MurE/MurF_N"/>
</dbReference>
<comment type="caution">
    <text evidence="5">The sequence shown here is derived from an EMBL/GenBank/DDBJ whole genome shotgun (WGS) entry which is preliminary data.</text>
</comment>
<dbReference type="InterPro" id="IPR036615">
    <property type="entry name" value="Mur_ligase_C_dom_sf"/>
</dbReference>
<evidence type="ECO:0008006" key="6">
    <source>
        <dbReference type="Google" id="ProtNLM"/>
    </source>
</evidence>
<dbReference type="PANTHER" id="PTHR23135">
    <property type="entry name" value="MUR LIGASE FAMILY MEMBER"/>
    <property type="match status" value="1"/>
</dbReference>
<feature type="domain" description="Mur ligase central" evidence="4">
    <location>
        <begin position="105"/>
        <end position="303"/>
    </location>
</feature>
<dbReference type="InterPro" id="IPR013221">
    <property type="entry name" value="Mur_ligase_cen"/>
</dbReference>
<dbReference type="InterPro" id="IPR036565">
    <property type="entry name" value="Mur-like_cat_sf"/>
</dbReference>
<dbReference type="Pfam" id="PF02875">
    <property type="entry name" value="Mur_ligase_C"/>
    <property type="match status" value="1"/>
</dbReference>
<dbReference type="Pfam" id="PF08245">
    <property type="entry name" value="Mur_ligase_M"/>
    <property type="match status" value="1"/>
</dbReference>
<dbReference type="GO" id="GO:0005737">
    <property type="term" value="C:cytoplasm"/>
    <property type="evidence" value="ECO:0007669"/>
    <property type="project" value="InterPro"/>
</dbReference>
<evidence type="ECO:0000313" key="5">
    <source>
        <dbReference type="EMBL" id="KKO02024.1"/>
    </source>
</evidence>
<dbReference type="GO" id="GO:0008360">
    <property type="term" value="P:regulation of cell shape"/>
    <property type="evidence" value="ECO:0007669"/>
    <property type="project" value="InterPro"/>
</dbReference>
<dbReference type="InterPro" id="IPR005761">
    <property type="entry name" value="UDP-N-AcMur-Glu-dNH2Pim_ligase"/>
</dbReference>
<dbReference type="SUPFAM" id="SSF53244">
    <property type="entry name" value="MurD-like peptide ligases, peptide-binding domain"/>
    <property type="match status" value="1"/>
</dbReference>
<dbReference type="Gene3D" id="3.40.1190.10">
    <property type="entry name" value="Mur-like, catalytic domain"/>
    <property type="match status" value="1"/>
</dbReference>
<dbReference type="NCBIfam" id="NF001124">
    <property type="entry name" value="PRK00139.1-2"/>
    <property type="match status" value="1"/>
</dbReference>
<reference evidence="5" key="1">
    <citation type="journal article" date="2015" name="Nature">
        <title>Complex archaea that bridge the gap between prokaryotes and eukaryotes.</title>
        <authorList>
            <person name="Spang A."/>
            <person name="Saw J.H."/>
            <person name="Jorgensen S.L."/>
            <person name="Zaremba-Niedzwiedzka K."/>
            <person name="Martijn J."/>
            <person name="Lind A.E."/>
            <person name="van Eijk R."/>
            <person name="Schleper C."/>
            <person name="Guy L."/>
            <person name="Ettema T.J."/>
        </authorList>
    </citation>
    <scope>NUCLEOTIDE SEQUENCE</scope>
</reference>
<name>A0A0F9YBY1_9ZZZZ</name>
<evidence type="ECO:0000259" key="3">
    <source>
        <dbReference type="Pfam" id="PF02875"/>
    </source>
</evidence>
<dbReference type="SUPFAM" id="SSF53623">
    <property type="entry name" value="MurD-like peptide ligases, catalytic domain"/>
    <property type="match status" value="1"/>
</dbReference>
<dbReference type="Pfam" id="PF01225">
    <property type="entry name" value="Mur_ligase"/>
    <property type="match status" value="1"/>
</dbReference>
<organism evidence="5">
    <name type="scientific">marine sediment metagenome</name>
    <dbReference type="NCBI Taxonomy" id="412755"/>
    <lineage>
        <taxon>unclassified sequences</taxon>
        <taxon>metagenomes</taxon>
        <taxon>ecological metagenomes</taxon>
    </lineage>
</organism>
<dbReference type="AlphaFoldDB" id="A0A0F9YBY1"/>
<dbReference type="EMBL" id="LAZR01000032">
    <property type="protein sequence ID" value="KKO02024.1"/>
    <property type="molecule type" value="Genomic_DNA"/>
</dbReference>
<dbReference type="Gene3D" id="3.90.190.20">
    <property type="entry name" value="Mur ligase, C-terminal domain"/>
    <property type="match status" value="1"/>
</dbReference>
<dbReference type="HAMAP" id="MF_00208">
    <property type="entry name" value="MurE"/>
    <property type="match status" value="1"/>
</dbReference>
<proteinExistence type="inferred from homology"/>
<accession>A0A0F9YBY1</accession>
<feature type="domain" description="Mur ligase N-terminal catalytic" evidence="2">
    <location>
        <begin position="17"/>
        <end position="92"/>
    </location>
</feature>
<dbReference type="GO" id="GO:0005524">
    <property type="term" value="F:ATP binding"/>
    <property type="evidence" value="ECO:0007669"/>
    <property type="project" value="InterPro"/>
</dbReference>
<dbReference type="GO" id="GO:0051301">
    <property type="term" value="P:cell division"/>
    <property type="evidence" value="ECO:0007669"/>
    <property type="project" value="InterPro"/>
</dbReference>
<evidence type="ECO:0000256" key="1">
    <source>
        <dbReference type="ARBA" id="ARBA00005898"/>
    </source>
</evidence>
<evidence type="ECO:0000259" key="4">
    <source>
        <dbReference type="Pfam" id="PF08245"/>
    </source>
</evidence>
<sequence>MMNLQHLLPEWQGAPIEVSGLSVDSRQVRPGDVFLALPGLRSDGRAHIEQAIEAGAVAIVYEAGDGKVLRGDVPMVPVDGLAARLSEIGGRFHGEPSETLGLIGITGTNGKTSVSHMLACALNSLGQSCGVIGTLGSGMPGQLLDHGMTTPDALLVQQQLGQLRDAGARWVSMEVSSHALDQGRVAALNFELGVFTNLSRDHLDYHGDMASYGAAKARLFQFPLRAAVINLDDAFGRELITASKTEVFAYSVENSDADLYCTNVRYDSEGISAQINFRQQQASLRSPLLGSFNLSNLLAVTASLLMLEVTLERAAELACSLQPPAGRMQRLGGNGRPLVVIDYAHTPDALEKALAALRAHVKGRLTCLFGCGGDRDNGKRPLMGRIAEQAADRVVITDDNPRTEPSSSIIEQICTGIEQVRKITVLANRAEAIDYTINRAHQGDVILIAGKGHETYQEIDGVRHPFSDIEQAERALQNWEPSHA</sequence>
<dbReference type="NCBIfam" id="TIGR01085">
    <property type="entry name" value="murE"/>
    <property type="match status" value="1"/>
</dbReference>
<feature type="domain" description="Mur ligase C-terminal" evidence="3">
    <location>
        <begin position="326"/>
        <end position="452"/>
    </location>
</feature>
<dbReference type="Gene3D" id="3.40.1390.10">
    <property type="entry name" value="MurE/MurF, N-terminal domain"/>
    <property type="match status" value="1"/>
</dbReference>
<dbReference type="NCBIfam" id="NF001126">
    <property type="entry name" value="PRK00139.1-4"/>
    <property type="match status" value="1"/>
</dbReference>
<evidence type="ECO:0000259" key="2">
    <source>
        <dbReference type="Pfam" id="PF01225"/>
    </source>
</evidence>
<dbReference type="InterPro" id="IPR000713">
    <property type="entry name" value="Mur_ligase_N"/>
</dbReference>
<protein>
    <recommendedName>
        <fullName evidence="6">Mur ligase central domain-containing protein</fullName>
    </recommendedName>
</protein>
<dbReference type="PANTHER" id="PTHR23135:SF4">
    <property type="entry name" value="UDP-N-ACETYLMURAMOYL-L-ALANYL-D-GLUTAMATE--2,6-DIAMINOPIMELATE LIGASE MURE HOMOLOG, CHLOROPLASTIC"/>
    <property type="match status" value="1"/>
</dbReference>
<dbReference type="GO" id="GO:0016881">
    <property type="term" value="F:acid-amino acid ligase activity"/>
    <property type="evidence" value="ECO:0007669"/>
    <property type="project" value="InterPro"/>
</dbReference>